<feature type="compositionally biased region" description="Basic and acidic residues" evidence="1">
    <location>
        <begin position="60"/>
        <end position="72"/>
    </location>
</feature>
<organism evidence="2 3">
    <name type="scientific">Botryotinia fuckeliana (strain T4)</name>
    <name type="common">Noble rot fungus</name>
    <name type="synonym">Botrytis cinerea</name>
    <dbReference type="NCBI Taxonomy" id="999810"/>
    <lineage>
        <taxon>Eukaryota</taxon>
        <taxon>Fungi</taxon>
        <taxon>Dikarya</taxon>
        <taxon>Ascomycota</taxon>
        <taxon>Pezizomycotina</taxon>
        <taxon>Leotiomycetes</taxon>
        <taxon>Helotiales</taxon>
        <taxon>Sclerotiniaceae</taxon>
        <taxon>Botrytis</taxon>
    </lineage>
</organism>
<evidence type="ECO:0000313" key="3">
    <source>
        <dbReference type="Proteomes" id="UP000008177"/>
    </source>
</evidence>
<gene>
    <name evidence="2" type="ORF">BofuT4_P161810.1</name>
</gene>
<evidence type="ECO:0000313" key="2">
    <source>
        <dbReference type="EMBL" id="CCD54892.1"/>
    </source>
</evidence>
<dbReference type="HOGENOM" id="CLU_2721950_0_0_1"/>
<protein>
    <submittedName>
        <fullName evidence="2">Uncharacterized protein</fullName>
    </submittedName>
</protein>
<accession>G2YSY8</accession>
<sequence>MLVSILRSPHTPIGRTTSRITGRINQVYQLKRDVPYQQKHGSLKDTLGDPLNGDNIESPNMDHRHEASRRPI</sequence>
<dbReference type="Proteomes" id="UP000008177">
    <property type="component" value="Unplaced contigs"/>
</dbReference>
<dbReference type="AlphaFoldDB" id="G2YSY8"/>
<proteinExistence type="predicted"/>
<name>G2YSY8_BOTF4</name>
<feature type="region of interest" description="Disordered" evidence="1">
    <location>
        <begin position="35"/>
        <end position="72"/>
    </location>
</feature>
<reference evidence="3" key="1">
    <citation type="journal article" date="2011" name="PLoS Genet.">
        <title>Genomic analysis of the necrotrophic fungal pathogens Sclerotinia sclerotiorum and Botrytis cinerea.</title>
        <authorList>
            <person name="Amselem J."/>
            <person name="Cuomo C.A."/>
            <person name="van Kan J.A."/>
            <person name="Viaud M."/>
            <person name="Benito E.P."/>
            <person name="Couloux A."/>
            <person name="Coutinho P.M."/>
            <person name="de Vries R.P."/>
            <person name="Dyer P.S."/>
            <person name="Fillinger S."/>
            <person name="Fournier E."/>
            <person name="Gout L."/>
            <person name="Hahn M."/>
            <person name="Kohn L."/>
            <person name="Lapalu N."/>
            <person name="Plummer K.M."/>
            <person name="Pradier J.M."/>
            <person name="Quevillon E."/>
            <person name="Sharon A."/>
            <person name="Simon A."/>
            <person name="ten Have A."/>
            <person name="Tudzynski B."/>
            <person name="Tudzynski P."/>
            <person name="Wincker P."/>
            <person name="Andrew M."/>
            <person name="Anthouard V."/>
            <person name="Beever R.E."/>
            <person name="Beffa R."/>
            <person name="Benoit I."/>
            <person name="Bouzid O."/>
            <person name="Brault B."/>
            <person name="Chen Z."/>
            <person name="Choquer M."/>
            <person name="Collemare J."/>
            <person name="Cotton P."/>
            <person name="Danchin E.G."/>
            <person name="Da Silva C."/>
            <person name="Gautier A."/>
            <person name="Giraud C."/>
            <person name="Giraud T."/>
            <person name="Gonzalez C."/>
            <person name="Grossetete S."/>
            <person name="Guldener U."/>
            <person name="Henrissat B."/>
            <person name="Howlett B.J."/>
            <person name="Kodira C."/>
            <person name="Kretschmer M."/>
            <person name="Lappartient A."/>
            <person name="Leroch M."/>
            <person name="Levis C."/>
            <person name="Mauceli E."/>
            <person name="Neuveglise C."/>
            <person name="Oeser B."/>
            <person name="Pearson M."/>
            <person name="Poulain J."/>
            <person name="Poussereau N."/>
            <person name="Quesneville H."/>
            <person name="Rascle C."/>
            <person name="Schumacher J."/>
            <person name="Segurens B."/>
            <person name="Sexton A."/>
            <person name="Silva E."/>
            <person name="Sirven C."/>
            <person name="Soanes D.M."/>
            <person name="Talbot N.J."/>
            <person name="Templeton M."/>
            <person name="Yandava C."/>
            <person name="Yarden O."/>
            <person name="Zeng Q."/>
            <person name="Rollins J.A."/>
            <person name="Lebrun M.H."/>
            <person name="Dickman M."/>
        </authorList>
    </citation>
    <scope>NUCLEOTIDE SEQUENCE [LARGE SCALE GENOMIC DNA]</scope>
    <source>
        <strain evidence="3">T4</strain>
    </source>
</reference>
<dbReference type="EMBL" id="FQ790352">
    <property type="protein sequence ID" value="CCD54892.1"/>
    <property type="molecule type" value="Genomic_DNA"/>
</dbReference>
<dbReference type="InParanoid" id="G2YSY8"/>
<evidence type="ECO:0000256" key="1">
    <source>
        <dbReference type="SAM" id="MobiDB-lite"/>
    </source>
</evidence>